<dbReference type="OrthoDB" id="118051at2157"/>
<dbReference type="STRING" id="1324957.K933_02861"/>
<comment type="caution">
    <text evidence="2">The sequence shown here is derived from an EMBL/GenBank/DDBJ whole genome shotgun (WGS) entry which is preliminary data.</text>
</comment>
<dbReference type="Pfam" id="PF23960">
    <property type="entry name" value="DUF7289"/>
    <property type="match status" value="1"/>
</dbReference>
<name>V4HIL0_9EURY</name>
<evidence type="ECO:0000313" key="2">
    <source>
        <dbReference type="EMBL" id="ESP89623.1"/>
    </source>
</evidence>
<keyword evidence="3" id="KW-1185">Reference proteome</keyword>
<gene>
    <name evidence="2" type="ORF">K933_02861</name>
</gene>
<keyword evidence="1" id="KW-0472">Membrane</keyword>
<protein>
    <submittedName>
        <fullName evidence="2">Uncharacterized protein</fullName>
    </submittedName>
</protein>
<dbReference type="eggNOG" id="arCOG02911">
    <property type="taxonomic scope" value="Archaea"/>
</dbReference>
<feature type="transmembrane region" description="Helical" evidence="1">
    <location>
        <begin position="21"/>
        <end position="46"/>
    </location>
</feature>
<evidence type="ECO:0000256" key="1">
    <source>
        <dbReference type="SAM" id="Phobius"/>
    </source>
</evidence>
<proteinExistence type="predicted"/>
<dbReference type="Proteomes" id="UP000017840">
    <property type="component" value="Unassembled WGS sequence"/>
</dbReference>
<accession>V4HIL0</accession>
<organism evidence="2 3">
    <name type="scientific">Candidatus Halobonum tyrrellensis G22</name>
    <dbReference type="NCBI Taxonomy" id="1324957"/>
    <lineage>
        <taxon>Archaea</taxon>
        <taxon>Methanobacteriati</taxon>
        <taxon>Methanobacteriota</taxon>
        <taxon>Stenosarchaea group</taxon>
        <taxon>Halobacteria</taxon>
        <taxon>Halobacteriales</taxon>
        <taxon>Haloferacaceae</taxon>
        <taxon>Candidatus Halobonum</taxon>
    </lineage>
</organism>
<evidence type="ECO:0000313" key="3">
    <source>
        <dbReference type="Proteomes" id="UP000017840"/>
    </source>
</evidence>
<reference evidence="2 3" key="1">
    <citation type="journal article" date="2013" name="Genome Announc.">
        <title>Draft Genome Sequence of 'Candidatus Halobonum tyrrellensis' Strain G22, Isolated from the Hypersaline Waters of Lake Tyrrell, Australia.</title>
        <authorList>
            <person name="Ugalde J.A."/>
            <person name="Narasingarao P."/>
            <person name="Kuo S."/>
            <person name="Podell S."/>
            <person name="Allen E.E."/>
        </authorList>
    </citation>
    <scope>NUCLEOTIDE SEQUENCE [LARGE SCALE GENOMIC DNA]</scope>
    <source>
        <strain evidence="2 3">G22</strain>
    </source>
</reference>
<keyword evidence="1" id="KW-0812">Transmembrane</keyword>
<dbReference type="RefSeq" id="WP_023393164.1">
    <property type="nucleotide sequence ID" value="NZ_ASGZ01000007.1"/>
</dbReference>
<dbReference type="InterPro" id="IPR055713">
    <property type="entry name" value="DUF7289"/>
</dbReference>
<dbReference type="EMBL" id="ASGZ01000007">
    <property type="protein sequence ID" value="ESP89623.1"/>
    <property type="molecule type" value="Genomic_DNA"/>
</dbReference>
<sequence>MRVKPPAADDRRERDRGVSDVLGFVFVFSLIVLTTGTVVVFGVSGLQDARSVEQVSNAERAFDVLAENLDDIAVGDAPGRATEIRLADARLGFDEGTMITVKADGKVVGRGTGQVSTTALTYTTDDAQLVYEGGAVFRTERGGSATVRAPPVVATRERTVVPLVEVTGTGPQRGGSGVVLVRADRVSRDAAVNRSLSTVTIEVETDPRRVGAWKRTLDDLTPTTCSVANATVRCSYQTEVVVVTETRVTVAYEE</sequence>
<keyword evidence="1" id="KW-1133">Transmembrane helix</keyword>
<dbReference type="AlphaFoldDB" id="V4HIL0"/>